<dbReference type="AlphaFoldDB" id="A0A0L6UUD8"/>
<proteinExistence type="predicted"/>
<comment type="caution">
    <text evidence="2">The sequence shown here is derived from an EMBL/GenBank/DDBJ whole genome shotgun (WGS) entry which is preliminary data.</text>
</comment>
<feature type="compositionally biased region" description="Polar residues" evidence="1">
    <location>
        <begin position="88"/>
        <end position="105"/>
    </location>
</feature>
<feature type="compositionally biased region" description="Basic and acidic residues" evidence="1">
    <location>
        <begin position="111"/>
        <end position="134"/>
    </location>
</feature>
<reference evidence="2 3" key="1">
    <citation type="submission" date="2015-08" db="EMBL/GenBank/DDBJ databases">
        <title>Next Generation Sequencing and Analysis of the Genome of Puccinia sorghi L Schw, the Causal Agent of Maize Common Rust.</title>
        <authorList>
            <person name="Rochi L."/>
            <person name="Burguener G."/>
            <person name="Darino M."/>
            <person name="Turjanski A."/>
            <person name="Kreff E."/>
            <person name="Dieguez M.J."/>
            <person name="Sacco F."/>
        </authorList>
    </citation>
    <scope>NUCLEOTIDE SEQUENCE [LARGE SCALE GENOMIC DNA]</scope>
    <source>
        <strain evidence="2 3">RO10H11247</strain>
    </source>
</reference>
<dbReference type="Proteomes" id="UP000037035">
    <property type="component" value="Unassembled WGS sequence"/>
</dbReference>
<sequence>MTGSSEIQWHGPLEPGYFHPQWCLDYNPECSVQENMPEFDLKEESSRLHFILNKKTLTQLPPLLKQFHQILMAPKLLQRFRHQKSRKNQGNARNNKGASNSTRPLPSSHKIFKDQLEKYQKELVAEEKKRKSESSKSGYRNKVKREKNLIKKT</sequence>
<organism evidence="2 3">
    <name type="scientific">Puccinia sorghi</name>
    <dbReference type="NCBI Taxonomy" id="27349"/>
    <lineage>
        <taxon>Eukaryota</taxon>
        <taxon>Fungi</taxon>
        <taxon>Dikarya</taxon>
        <taxon>Basidiomycota</taxon>
        <taxon>Pucciniomycotina</taxon>
        <taxon>Pucciniomycetes</taxon>
        <taxon>Pucciniales</taxon>
        <taxon>Pucciniaceae</taxon>
        <taxon>Puccinia</taxon>
    </lineage>
</organism>
<feature type="compositionally biased region" description="Basic residues" evidence="1">
    <location>
        <begin position="78"/>
        <end position="87"/>
    </location>
</feature>
<evidence type="ECO:0000313" key="3">
    <source>
        <dbReference type="Proteomes" id="UP000037035"/>
    </source>
</evidence>
<feature type="region of interest" description="Disordered" evidence="1">
    <location>
        <begin position="78"/>
        <end position="153"/>
    </location>
</feature>
<evidence type="ECO:0000313" key="2">
    <source>
        <dbReference type="EMBL" id="KNZ52163.1"/>
    </source>
</evidence>
<protein>
    <submittedName>
        <fullName evidence="2">Uncharacterized protein</fullName>
    </submittedName>
</protein>
<dbReference type="EMBL" id="LAVV01008689">
    <property type="protein sequence ID" value="KNZ52163.1"/>
    <property type="molecule type" value="Genomic_DNA"/>
</dbReference>
<keyword evidence="3" id="KW-1185">Reference proteome</keyword>
<evidence type="ECO:0000256" key="1">
    <source>
        <dbReference type="SAM" id="MobiDB-lite"/>
    </source>
</evidence>
<gene>
    <name evidence="2" type="ORF">VP01_3669g1</name>
</gene>
<accession>A0A0L6UUD8</accession>
<name>A0A0L6UUD8_9BASI</name>
<dbReference type="VEuPathDB" id="FungiDB:VP01_3669g1"/>